<evidence type="ECO:0000313" key="1">
    <source>
        <dbReference type="EMBL" id="ORX95469.1"/>
    </source>
</evidence>
<evidence type="ECO:0000313" key="2">
    <source>
        <dbReference type="Proteomes" id="UP000193498"/>
    </source>
</evidence>
<gene>
    <name evidence="1" type="ORF">K493DRAFT_314993</name>
</gene>
<reference evidence="1 2" key="1">
    <citation type="submission" date="2016-07" db="EMBL/GenBank/DDBJ databases">
        <title>Pervasive Adenine N6-methylation of Active Genes in Fungi.</title>
        <authorList>
            <consortium name="DOE Joint Genome Institute"/>
            <person name="Mondo S.J."/>
            <person name="Dannebaum R.O."/>
            <person name="Kuo R.C."/>
            <person name="Labutti K."/>
            <person name="Haridas S."/>
            <person name="Kuo A."/>
            <person name="Salamov A."/>
            <person name="Ahrendt S.R."/>
            <person name="Lipzen A."/>
            <person name="Sullivan W."/>
            <person name="Andreopoulos W.B."/>
            <person name="Clum A."/>
            <person name="Lindquist E."/>
            <person name="Daum C."/>
            <person name="Ramamoorthy G.K."/>
            <person name="Gryganskyi A."/>
            <person name="Culley D."/>
            <person name="Magnuson J.K."/>
            <person name="James T.Y."/>
            <person name="O'Malley M.A."/>
            <person name="Stajich J.E."/>
            <person name="Spatafora J.W."/>
            <person name="Visel A."/>
            <person name="Grigoriev I.V."/>
        </authorList>
    </citation>
    <scope>NUCLEOTIDE SEQUENCE [LARGE SCALE GENOMIC DNA]</scope>
    <source>
        <strain evidence="1 2">CBS 931.73</strain>
    </source>
</reference>
<comment type="caution">
    <text evidence="1">The sequence shown here is derived from an EMBL/GenBank/DDBJ whole genome shotgun (WGS) entry which is preliminary data.</text>
</comment>
<sequence>MGMHVGYAIFYYGFDLTKYAKHLTRLECCGDYPEPTALMDFWRSSPECQRLMKEDVNLAGSSDVNRKTVLGKRDRPEEEDELSMYGISIPGEFKFRFDKLGDANYDGWKVLPYLYFAQFSLACELPEGVMFQRNMMKDVEKLANPHIKTARMALKVLGIKDYATLQPAWHICSAHRKD</sequence>
<organism evidence="1 2">
    <name type="scientific">Basidiobolus meristosporus CBS 931.73</name>
    <dbReference type="NCBI Taxonomy" id="1314790"/>
    <lineage>
        <taxon>Eukaryota</taxon>
        <taxon>Fungi</taxon>
        <taxon>Fungi incertae sedis</taxon>
        <taxon>Zoopagomycota</taxon>
        <taxon>Entomophthoromycotina</taxon>
        <taxon>Basidiobolomycetes</taxon>
        <taxon>Basidiobolales</taxon>
        <taxon>Basidiobolaceae</taxon>
        <taxon>Basidiobolus</taxon>
    </lineage>
</organism>
<dbReference type="Proteomes" id="UP000193498">
    <property type="component" value="Unassembled WGS sequence"/>
</dbReference>
<name>A0A1Y1YBU0_9FUNG</name>
<protein>
    <submittedName>
        <fullName evidence="1">Uncharacterized protein</fullName>
    </submittedName>
</protein>
<dbReference type="EMBL" id="MCFE01000175">
    <property type="protein sequence ID" value="ORX95469.1"/>
    <property type="molecule type" value="Genomic_DNA"/>
</dbReference>
<dbReference type="InParanoid" id="A0A1Y1YBU0"/>
<accession>A0A1Y1YBU0</accession>
<dbReference type="AlphaFoldDB" id="A0A1Y1YBU0"/>
<keyword evidence="2" id="KW-1185">Reference proteome</keyword>
<proteinExistence type="predicted"/>